<dbReference type="SUPFAM" id="SSF158548">
    <property type="entry name" value="FLJ32549 domain-like"/>
    <property type="match status" value="1"/>
</dbReference>
<gene>
    <name evidence="2" type="ORF">AMAG_11372</name>
</gene>
<dbReference type="GO" id="GO:1904262">
    <property type="term" value="P:negative regulation of TORC1 signaling"/>
    <property type="evidence" value="ECO:0007669"/>
    <property type="project" value="TreeGrafter"/>
</dbReference>
<dbReference type="GO" id="GO:0042149">
    <property type="term" value="P:cellular response to glucose starvation"/>
    <property type="evidence" value="ECO:0007669"/>
    <property type="project" value="TreeGrafter"/>
</dbReference>
<dbReference type="GO" id="GO:0034198">
    <property type="term" value="P:cellular response to amino acid starvation"/>
    <property type="evidence" value="ECO:0007669"/>
    <property type="project" value="TreeGrafter"/>
</dbReference>
<dbReference type="Gene3D" id="1.10.3450.30">
    <property type="match status" value="1"/>
</dbReference>
<dbReference type="VEuPathDB" id="FungiDB:AMAG_11372"/>
<dbReference type="AlphaFoldDB" id="A0A0L0SWN8"/>
<protein>
    <submittedName>
        <fullName evidence="2">Uncharacterized protein</fullName>
    </submittedName>
</protein>
<evidence type="ECO:0000313" key="2">
    <source>
        <dbReference type="EMBL" id="KNE66896.1"/>
    </source>
</evidence>
<evidence type="ECO:0000313" key="3">
    <source>
        <dbReference type="Proteomes" id="UP000054350"/>
    </source>
</evidence>
<name>A0A0L0SWN8_ALLM3</name>
<dbReference type="GO" id="GO:0061462">
    <property type="term" value="P:protein localization to lysosome"/>
    <property type="evidence" value="ECO:0007669"/>
    <property type="project" value="TreeGrafter"/>
</dbReference>
<dbReference type="EMBL" id="GG745351">
    <property type="protein sequence ID" value="KNE66896.1"/>
    <property type="molecule type" value="Genomic_DNA"/>
</dbReference>
<accession>A0A0L0SWN8</accession>
<dbReference type="SUPFAM" id="SSF160651">
    <property type="entry name" value="FLJ32549 C-terminal domain-like"/>
    <property type="match status" value="1"/>
</dbReference>
<evidence type="ECO:0000256" key="1">
    <source>
        <dbReference type="SAM" id="MobiDB-lite"/>
    </source>
</evidence>
<organism evidence="2 3">
    <name type="scientific">Allomyces macrogynus (strain ATCC 38327)</name>
    <name type="common">Allomyces javanicus var. macrogynus</name>
    <dbReference type="NCBI Taxonomy" id="578462"/>
    <lineage>
        <taxon>Eukaryota</taxon>
        <taxon>Fungi</taxon>
        <taxon>Fungi incertae sedis</taxon>
        <taxon>Blastocladiomycota</taxon>
        <taxon>Blastocladiomycetes</taxon>
        <taxon>Blastocladiales</taxon>
        <taxon>Blastocladiaceae</taxon>
        <taxon>Allomyces</taxon>
    </lineage>
</organism>
<dbReference type="PANTHER" id="PTHR31581:SF1">
    <property type="entry name" value="KICSTOR SUBUNIT 2"/>
    <property type="match status" value="1"/>
</dbReference>
<dbReference type="InterPro" id="IPR018544">
    <property type="entry name" value="KICS_2"/>
</dbReference>
<dbReference type="Proteomes" id="UP000054350">
    <property type="component" value="Unassembled WGS sequence"/>
</dbReference>
<reference evidence="3" key="2">
    <citation type="submission" date="2009-11" db="EMBL/GenBank/DDBJ databases">
        <title>The Genome Sequence of Allomyces macrogynus strain ATCC 38327.</title>
        <authorList>
            <consortium name="The Broad Institute Genome Sequencing Platform"/>
            <person name="Russ C."/>
            <person name="Cuomo C."/>
            <person name="Shea T."/>
            <person name="Young S.K."/>
            <person name="Zeng Q."/>
            <person name="Koehrsen M."/>
            <person name="Haas B."/>
            <person name="Borodovsky M."/>
            <person name="Guigo R."/>
            <person name="Alvarado L."/>
            <person name="Berlin A."/>
            <person name="Borenstein D."/>
            <person name="Chen Z."/>
            <person name="Engels R."/>
            <person name="Freedman E."/>
            <person name="Gellesch M."/>
            <person name="Goldberg J."/>
            <person name="Griggs A."/>
            <person name="Gujja S."/>
            <person name="Heiman D."/>
            <person name="Hepburn T."/>
            <person name="Howarth C."/>
            <person name="Jen D."/>
            <person name="Larson L."/>
            <person name="Lewis B."/>
            <person name="Mehta T."/>
            <person name="Park D."/>
            <person name="Pearson M."/>
            <person name="Roberts A."/>
            <person name="Saif S."/>
            <person name="Shenoy N."/>
            <person name="Sisk P."/>
            <person name="Stolte C."/>
            <person name="Sykes S."/>
            <person name="Walk T."/>
            <person name="White J."/>
            <person name="Yandava C."/>
            <person name="Burger G."/>
            <person name="Gray M.W."/>
            <person name="Holland P.W.H."/>
            <person name="King N."/>
            <person name="Lang F.B.F."/>
            <person name="Roger A.J."/>
            <person name="Ruiz-Trillo I."/>
            <person name="Lander E."/>
            <person name="Nusbaum C."/>
        </authorList>
    </citation>
    <scope>NUCLEOTIDE SEQUENCE [LARGE SCALE GENOMIC DNA]</scope>
    <source>
        <strain evidence="3">ATCC 38327</strain>
    </source>
</reference>
<dbReference type="Gene3D" id="3.30.450.240">
    <property type="match status" value="1"/>
</dbReference>
<proteinExistence type="predicted"/>
<reference evidence="2 3" key="1">
    <citation type="submission" date="2009-11" db="EMBL/GenBank/DDBJ databases">
        <title>Annotation of Allomyces macrogynus ATCC 38327.</title>
        <authorList>
            <consortium name="The Broad Institute Genome Sequencing Platform"/>
            <person name="Russ C."/>
            <person name="Cuomo C."/>
            <person name="Burger G."/>
            <person name="Gray M.W."/>
            <person name="Holland P.W.H."/>
            <person name="King N."/>
            <person name="Lang F.B.F."/>
            <person name="Roger A.J."/>
            <person name="Ruiz-Trillo I."/>
            <person name="Young S.K."/>
            <person name="Zeng Q."/>
            <person name="Gargeya S."/>
            <person name="Fitzgerald M."/>
            <person name="Haas B."/>
            <person name="Abouelleil A."/>
            <person name="Alvarado L."/>
            <person name="Arachchi H.M."/>
            <person name="Berlin A."/>
            <person name="Chapman S.B."/>
            <person name="Gearin G."/>
            <person name="Goldberg J."/>
            <person name="Griggs A."/>
            <person name="Gujja S."/>
            <person name="Hansen M."/>
            <person name="Heiman D."/>
            <person name="Howarth C."/>
            <person name="Larimer J."/>
            <person name="Lui A."/>
            <person name="MacDonald P.J.P."/>
            <person name="McCowen C."/>
            <person name="Montmayeur A."/>
            <person name="Murphy C."/>
            <person name="Neiman D."/>
            <person name="Pearson M."/>
            <person name="Priest M."/>
            <person name="Roberts A."/>
            <person name="Saif S."/>
            <person name="Shea T."/>
            <person name="Sisk P."/>
            <person name="Stolte C."/>
            <person name="Sykes S."/>
            <person name="Wortman J."/>
            <person name="Nusbaum C."/>
            <person name="Birren B."/>
        </authorList>
    </citation>
    <scope>NUCLEOTIDE SEQUENCE [LARGE SCALE GENOMIC DNA]</scope>
    <source>
        <strain evidence="2 3">ATCC 38327</strain>
    </source>
</reference>
<dbReference type="PANTHER" id="PTHR31581">
    <property type="entry name" value="KICSTOR COMPLEX PROTEIN C12ORF66"/>
    <property type="match status" value="1"/>
</dbReference>
<keyword evidence="3" id="KW-1185">Reference proteome</keyword>
<feature type="region of interest" description="Disordered" evidence="1">
    <location>
        <begin position="183"/>
        <end position="214"/>
    </location>
</feature>
<dbReference type="OrthoDB" id="18134at2759"/>
<sequence length="333" mass="36170">MIRIWRQLGHCSDPASILAVLPAAEELAAKTDLGLLCSLSPNFAAMVNRELQVLTSLLRTERGIAHHFLPDALSHLYQAQTILTEWKALIAAAEPRAAKAFRLGNVAAPPHVEFWSDLTKHYMAKMSLHFFRGAVPGQKLGLGLFETIDDFIKNHRPDTSFHLLLHVPPRAAHVIDPSGYTFPDRHSHFGGGPQAARLHSPPSPTNSSSTPRASVHAEYAALSSHPADLAPADWTNIVAILQLLARALGDAPGGQDAAPAPAPSRSLGVGELLPYVDNKVGRSYYIARVAEPLYAVVVLAERRPRDPAVIGFLTEVQDALWGRPVLGRILKEK</sequence>
<dbReference type="InterPro" id="IPR038060">
    <property type="entry name" value="C12orf66-like_central_sf"/>
</dbReference>